<organism evidence="5 6">
    <name type="scientific">Paractinoplanes ovalisporus</name>
    <dbReference type="NCBI Taxonomy" id="2810368"/>
    <lineage>
        <taxon>Bacteria</taxon>
        <taxon>Bacillati</taxon>
        <taxon>Actinomycetota</taxon>
        <taxon>Actinomycetes</taxon>
        <taxon>Micromonosporales</taxon>
        <taxon>Micromonosporaceae</taxon>
        <taxon>Paractinoplanes</taxon>
    </lineage>
</organism>
<evidence type="ECO:0000259" key="4">
    <source>
        <dbReference type="Pfam" id="PF17676"/>
    </source>
</evidence>
<dbReference type="RefSeq" id="WP_203375403.1">
    <property type="nucleotide sequence ID" value="NZ_JAENHP010000002.1"/>
</dbReference>
<dbReference type="SUPFAM" id="SSF141986">
    <property type="entry name" value="LD-carboxypeptidase A C-terminal domain-like"/>
    <property type="match status" value="1"/>
</dbReference>
<evidence type="ECO:0000256" key="3">
    <source>
        <dbReference type="ARBA" id="ARBA00022825"/>
    </source>
</evidence>
<dbReference type="Gene3D" id="3.50.30.60">
    <property type="entry name" value="LD-carboxypeptidase A C-terminal domain-like"/>
    <property type="match status" value="1"/>
</dbReference>
<dbReference type="Pfam" id="PF17676">
    <property type="entry name" value="Peptidase_S66C"/>
    <property type="match status" value="1"/>
</dbReference>
<gene>
    <name evidence="5" type="ORF">JIG36_08065</name>
</gene>
<keyword evidence="6" id="KW-1185">Reference proteome</keyword>
<dbReference type="InterPro" id="IPR040921">
    <property type="entry name" value="Peptidase_S66C"/>
</dbReference>
<dbReference type="Proteomes" id="UP000632138">
    <property type="component" value="Unassembled WGS sequence"/>
</dbReference>
<keyword evidence="3" id="KW-0720">Serine protease</keyword>
<evidence type="ECO:0000313" key="5">
    <source>
        <dbReference type="EMBL" id="MBM2615519.1"/>
    </source>
</evidence>
<sequence>MNLNEAFLDADHHALDDLDLEHDPRPVLGIGDTTLVQLEVWRRYGRPGVHGLSRPTGDVVRRETDDAVTVPGRAEGVLLGGSLTALRAMVGAGLPRLDGAIVLIDDVRVKGLGQVDRQLTHLRVAGALDAVRGIAVGRFPGYEGYADRGWTLLDVLRDQLSPLGVPVLGGLPLGPGEGAQPVWLGCPTVLDATAGTLRQASP</sequence>
<keyword evidence="2" id="KW-0645">Protease</keyword>
<reference evidence="5 6" key="1">
    <citation type="submission" date="2021-01" db="EMBL/GenBank/DDBJ databases">
        <title>Actinoplanes sp. nov. LDG1-06 isolated from lichen.</title>
        <authorList>
            <person name="Saeng-In P."/>
            <person name="Phongsopitanun W."/>
            <person name="Kanchanasin P."/>
            <person name="Yuki M."/>
            <person name="Kudo T."/>
            <person name="Ohkuma M."/>
            <person name="Tanasupawat S."/>
        </authorList>
    </citation>
    <scope>NUCLEOTIDE SEQUENCE [LARGE SCALE GENOMIC DNA]</scope>
    <source>
        <strain evidence="5 6">LDG1-06</strain>
    </source>
</reference>
<keyword evidence="1" id="KW-0121">Carboxypeptidase</keyword>
<evidence type="ECO:0000256" key="2">
    <source>
        <dbReference type="ARBA" id="ARBA00022670"/>
    </source>
</evidence>
<keyword evidence="3" id="KW-0378">Hydrolase</keyword>
<evidence type="ECO:0000256" key="1">
    <source>
        <dbReference type="ARBA" id="ARBA00022645"/>
    </source>
</evidence>
<dbReference type="InterPro" id="IPR027461">
    <property type="entry name" value="Carboxypeptidase_A_C_sf"/>
</dbReference>
<proteinExistence type="predicted"/>
<dbReference type="InterPro" id="IPR003507">
    <property type="entry name" value="S66_fam"/>
</dbReference>
<name>A0ABS2A6S5_9ACTN</name>
<feature type="domain" description="LD-carboxypeptidase C-terminal" evidence="4">
    <location>
        <begin position="75"/>
        <end position="187"/>
    </location>
</feature>
<dbReference type="PANTHER" id="PTHR30237">
    <property type="entry name" value="MURAMOYLTETRAPEPTIDE CARBOXYPEPTIDASE"/>
    <property type="match status" value="1"/>
</dbReference>
<dbReference type="PANTHER" id="PTHR30237:SF2">
    <property type="entry name" value="MUREIN TETRAPEPTIDE CARBOXYPEPTIDASE"/>
    <property type="match status" value="1"/>
</dbReference>
<comment type="caution">
    <text evidence="5">The sequence shown here is derived from an EMBL/GenBank/DDBJ whole genome shotgun (WGS) entry which is preliminary data.</text>
</comment>
<dbReference type="EMBL" id="JAENHP010000002">
    <property type="protein sequence ID" value="MBM2615519.1"/>
    <property type="molecule type" value="Genomic_DNA"/>
</dbReference>
<protein>
    <recommendedName>
        <fullName evidence="4">LD-carboxypeptidase C-terminal domain-containing protein</fullName>
    </recommendedName>
</protein>
<accession>A0ABS2A6S5</accession>
<evidence type="ECO:0000313" key="6">
    <source>
        <dbReference type="Proteomes" id="UP000632138"/>
    </source>
</evidence>